<evidence type="ECO:0000313" key="3">
    <source>
        <dbReference type="EMBL" id="GGN83914.1"/>
    </source>
</evidence>
<protein>
    <recommendedName>
        <fullName evidence="2">Ppx/GppA phosphatase N-terminal domain-containing protein</fullName>
    </recommendedName>
</protein>
<gene>
    <name evidence="3" type="ORF">GCM10010968_15240</name>
</gene>
<dbReference type="RefSeq" id="WP_188717580.1">
    <property type="nucleotide sequence ID" value="NZ_BAABBD010000002.1"/>
</dbReference>
<proteinExistence type="inferred from homology"/>
<dbReference type="EMBL" id="BMLM01000001">
    <property type="protein sequence ID" value="GGN83914.1"/>
    <property type="molecule type" value="Genomic_DNA"/>
</dbReference>
<name>A0ABQ2KJ63_9MICO</name>
<evidence type="ECO:0000313" key="4">
    <source>
        <dbReference type="Proteomes" id="UP000626982"/>
    </source>
</evidence>
<evidence type="ECO:0000259" key="2">
    <source>
        <dbReference type="Pfam" id="PF02541"/>
    </source>
</evidence>
<dbReference type="PANTHER" id="PTHR30005">
    <property type="entry name" value="EXOPOLYPHOSPHATASE"/>
    <property type="match status" value="1"/>
</dbReference>
<organism evidence="3 4">
    <name type="scientific">Agrococcus terreus</name>
    <dbReference type="NCBI Taxonomy" id="574649"/>
    <lineage>
        <taxon>Bacteria</taxon>
        <taxon>Bacillati</taxon>
        <taxon>Actinomycetota</taxon>
        <taxon>Actinomycetes</taxon>
        <taxon>Micrococcales</taxon>
        <taxon>Microbacteriaceae</taxon>
        <taxon>Agrococcus</taxon>
    </lineage>
</organism>
<dbReference type="InterPro" id="IPR003695">
    <property type="entry name" value="Ppx_GppA_N"/>
</dbReference>
<dbReference type="PANTHER" id="PTHR30005:SF0">
    <property type="entry name" value="RETROGRADE REGULATION PROTEIN 2"/>
    <property type="match status" value="1"/>
</dbReference>
<dbReference type="Gene3D" id="3.30.420.150">
    <property type="entry name" value="Exopolyphosphatase. Domain 2"/>
    <property type="match status" value="1"/>
</dbReference>
<dbReference type="CDD" id="cd24056">
    <property type="entry name" value="ASKHA_NBD_MtPPX1-like"/>
    <property type="match status" value="1"/>
</dbReference>
<dbReference type="Pfam" id="PF02541">
    <property type="entry name" value="Ppx-GppA"/>
    <property type="match status" value="1"/>
</dbReference>
<dbReference type="Gene3D" id="3.30.420.40">
    <property type="match status" value="1"/>
</dbReference>
<sequence length="318" mass="33828">MTAPPDTAIGHGARLGVLDIGSNTVHLLIVDVRRGGRPVPSRSHKRTLRLMRYLVDGAISDEGVAALLDAIGECTQIARGEQLDDFVVMATSAVREADNGDDVVARIEAQTGVPLQILSGPDEARLTFLAVRRWFGWSAGRILLFDIGGGSLEIAAGDDEEPAIALSVPLGAGRSTVGFFHGDPPTAADQRALRMYAKAVLEDAVAEAKPVGRPDHVVGSSKTIRSLARLAGNAMPGVGGADRVVLRRDQLDDWVPRLARMDAPSRAALPGITPDRTFQIVAGGIVLSEAMRAFGAKELDVSPWALREGRLLDMLDRL</sequence>
<comment type="caution">
    <text evidence="3">The sequence shown here is derived from an EMBL/GenBank/DDBJ whole genome shotgun (WGS) entry which is preliminary data.</text>
</comment>
<dbReference type="InterPro" id="IPR050273">
    <property type="entry name" value="GppA/Ppx_hydrolase"/>
</dbReference>
<feature type="domain" description="Ppx/GppA phosphatase N-terminal" evidence="2">
    <location>
        <begin position="42"/>
        <end position="317"/>
    </location>
</feature>
<comment type="similarity">
    <text evidence="1">Belongs to the GppA/Ppx family.</text>
</comment>
<dbReference type="InterPro" id="IPR043129">
    <property type="entry name" value="ATPase_NBD"/>
</dbReference>
<reference evidence="4" key="1">
    <citation type="journal article" date="2019" name="Int. J. Syst. Evol. Microbiol.">
        <title>The Global Catalogue of Microorganisms (GCM) 10K type strain sequencing project: providing services to taxonomists for standard genome sequencing and annotation.</title>
        <authorList>
            <consortium name="The Broad Institute Genomics Platform"/>
            <consortium name="The Broad Institute Genome Sequencing Center for Infectious Disease"/>
            <person name="Wu L."/>
            <person name="Ma J."/>
        </authorList>
    </citation>
    <scope>NUCLEOTIDE SEQUENCE [LARGE SCALE GENOMIC DNA]</scope>
    <source>
        <strain evidence="4">CGMCC 1.6960</strain>
    </source>
</reference>
<dbReference type="SUPFAM" id="SSF53067">
    <property type="entry name" value="Actin-like ATPase domain"/>
    <property type="match status" value="2"/>
</dbReference>
<dbReference type="Proteomes" id="UP000626982">
    <property type="component" value="Unassembled WGS sequence"/>
</dbReference>
<keyword evidence="4" id="KW-1185">Reference proteome</keyword>
<accession>A0ABQ2KJ63</accession>
<evidence type="ECO:0000256" key="1">
    <source>
        <dbReference type="ARBA" id="ARBA00007125"/>
    </source>
</evidence>